<reference evidence="1" key="1">
    <citation type="journal article" date="2023" name="Genome Biol. Evol.">
        <title>First Whole Genome Sequence and Flow Cytometry Genome Size Data for the Lichen-Forming Fungus Ramalina farinacea (Ascomycota).</title>
        <authorList>
            <person name="Llewellyn T."/>
            <person name="Mian S."/>
            <person name="Hill R."/>
            <person name="Leitch I.J."/>
            <person name="Gaya E."/>
        </authorList>
    </citation>
    <scope>NUCLEOTIDE SEQUENCE</scope>
    <source>
        <strain evidence="1">LIQ254RAFAR</strain>
    </source>
</reference>
<protein>
    <submittedName>
        <fullName evidence="1">Uncharacterized protein</fullName>
    </submittedName>
</protein>
<accession>A0AA43TZR3</accession>
<organism evidence="1 2">
    <name type="scientific">Ramalina farinacea</name>
    <dbReference type="NCBI Taxonomy" id="258253"/>
    <lineage>
        <taxon>Eukaryota</taxon>
        <taxon>Fungi</taxon>
        <taxon>Dikarya</taxon>
        <taxon>Ascomycota</taxon>
        <taxon>Pezizomycotina</taxon>
        <taxon>Lecanoromycetes</taxon>
        <taxon>OSLEUM clade</taxon>
        <taxon>Lecanoromycetidae</taxon>
        <taxon>Lecanorales</taxon>
        <taxon>Lecanorineae</taxon>
        <taxon>Ramalinaceae</taxon>
        <taxon>Ramalina</taxon>
    </lineage>
</organism>
<comment type="caution">
    <text evidence="1">The sequence shown here is derived from an EMBL/GenBank/DDBJ whole genome shotgun (WGS) entry which is preliminary data.</text>
</comment>
<evidence type="ECO:0000313" key="2">
    <source>
        <dbReference type="Proteomes" id="UP001161017"/>
    </source>
</evidence>
<dbReference type="AlphaFoldDB" id="A0AA43TZR3"/>
<dbReference type="Proteomes" id="UP001161017">
    <property type="component" value="Unassembled WGS sequence"/>
</dbReference>
<keyword evidence="2" id="KW-1185">Reference proteome</keyword>
<name>A0AA43TZR3_9LECA</name>
<evidence type="ECO:0000313" key="1">
    <source>
        <dbReference type="EMBL" id="MDI1490517.1"/>
    </source>
</evidence>
<sequence length="266" mass="30729">MTSLQSLPQELFKQIVEYVMQDDEPVDFAAFLASVEQANRVVWIRRIHKRSLHQPVNWDSLPPQAMLQGVPLVQSDLWRRSRSLQLKSHLRDWSIACIHSQQFKAMGKIAFWEMKTFLMTVPEAKQLRKSRIRPLSLRDQSVAAERIWNITMPLEELSASILKGLCKQIRGFPRLSQLTFSLGWSLGPDDEYDGTLKTRPAPYWVNELMSSYGVEAAGKMSVSLQIHSNPLNATWENLARFLMMLRFPGVQEDDLIPYLWQMIKTG</sequence>
<dbReference type="EMBL" id="JAPUFD010000012">
    <property type="protein sequence ID" value="MDI1490517.1"/>
    <property type="molecule type" value="Genomic_DNA"/>
</dbReference>
<gene>
    <name evidence="1" type="ORF">OHK93_001721</name>
</gene>
<proteinExistence type="predicted"/>